<sequence length="131" mass="14529">SSSSSSSHSCLLNEPPAGAPVGKPELHGADEVCCAGSDPASSREESYGEELVSGYPMEEIWNEIESSEMSGWTSYREYKEAACDPISCAPMPSPPWDYSWDSLWKIDDEEYKMFLPTGDFWLANYQHATES</sequence>
<reference evidence="2" key="1">
    <citation type="submission" date="2015-07" db="EMBL/GenBank/DDBJ databases">
        <title>Transcriptome Assembly of Anthurium amnicola.</title>
        <authorList>
            <person name="Suzuki J."/>
        </authorList>
    </citation>
    <scope>NUCLEOTIDE SEQUENCE</scope>
</reference>
<protein>
    <submittedName>
        <fullName evidence="2">Myb-related protein MYBAS1</fullName>
    </submittedName>
</protein>
<organism evidence="2">
    <name type="scientific">Anthurium amnicola</name>
    <dbReference type="NCBI Taxonomy" id="1678845"/>
    <lineage>
        <taxon>Eukaryota</taxon>
        <taxon>Viridiplantae</taxon>
        <taxon>Streptophyta</taxon>
        <taxon>Embryophyta</taxon>
        <taxon>Tracheophyta</taxon>
        <taxon>Spermatophyta</taxon>
        <taxon>Magnoliopsida</taxon>
        <taxon>Liliopsida</taxon>
        <taxon>Araceae</taxon>
        <taxon>Pothoideae</taxon>
        <taxon>Potheae</taxon>
        <taxon>Anthurium</taxon>
    </lineage>
</organism>
<feature type="non-terminal residue" evidence="2">
    <location>
        <position position="1"/>
    </location>
</feature>
<gene>
    <name evidence="2" type="primary">MYBAS1_1</name>
    <name evidence="2" type="ORF">g.18394</name>
</gene>
<evidence type="ECO:0000313" key="2">
    <source>
        <dbReference type="EMBL" id="JAT51640.1"/>
    </source>
</evidence>
<dbReference type="AlphaFoldDB" id="A0A1D1YAI3"/>
<accession>A0A1D1YAI3</accession>
<name>A0A1D1YAI3_9ARAE</name>
<proteinExistence type="predicted"/>
<evidence type="ECO:0000256" key="1">
    <source>
        <dbReference type="SAM" id="MobiDB-lite"/>
    </source>
</evidence>
<dbReference type="EMBL" id="GDJX01016296">
    <property type="protein sequence ID" value="JAT51640.1"/>
    <property type="molecule type" value="Transcribed_RNA"/>
</dbReference>
<feature type="region of interest" description="Disordered" evidence="1">
    <location>
        <begin position="1"/>
        <end position="47"/>
    </location>
</feature>